<dbReference type="Gene3D" id="1.10.1740.10">
    <property type="match status" value="1"/>
</dbReference>
<name>A0ABV9QZ02_9GAMM</name>
<dbReference type="InterPro" id="IPR013249">
    <property type="entry name" value="RNA_pol_sigma70_r4_t2"/>
</dbReference>
<protein>
    <submittedName>
        <fullName evidence="8">RNA polymerase sigma factor</fullName>
    </submittedName>
</protein>
<keyword evidence="2" id="KW-0805">Transcription regulation</keyword>
<dbReference type="SUPFAM" id="SSF88659">
    <property type="entry name" value="Sigma3 and sigma4 domains of RNA polymerase sigma factors"/>
    <property type="match status" value="1"/>
</dbReference>
<evidence type="ECO:0000256" key="4">
    <source>
        <dbReference type="ARBA" id="ARBA00023163"/>
    </source>
</evidence>
<gene>
    <name evidence="8" type="ORF">ACFO6Q_17030</name>
</gene>
<dbReference type="InterPro" id="IPR014284">
    <property type="entry name" value="RNA_pol_sigma-70_dom"/>
</dbReference>
<comment type="similarity">
    <text evidence="1">Belongs to the sigma-70 factor family. ECF subfamily.</text>
</comment>
<keyword evidence="4" id="KW-0804">Transcription</keyword>
<comment type="caution">
    <text evidence="8">The sequence shown here is derived from an EMBL/GenBank/DDBJ whole genome shotgun (WGS) entry which is preliminary data.</text>
</comment>
<dbReference type="SUPFAM" id="SSF88946">
    <property type="entry name" value="Sigma2 domain of RNA polymerase sigma factors"/>
    <property type="match status" value="1"/>
</dbReference>
<dbReference type="Proteomes" id="UP001595886">
    <property type="component" value="Unassembled WGS sequence"/>
</dbReference>
<evidence type="ECO:0000256" key="1">
    <source>
        <dbReference type="ARBA" id="ARBA00010641"/>
    </source>
</evidence>
<dbReference type="RefSeq" id="WP_380022313.1">
    <property type="nucleotide sequence ID" value="NZ_JBHSHD010000013.1"/>
</dbReference>
<evidence type="ECO:0000259" key="6">
    <source>
        <dbReference type="Pfam" id="PF04542"/>
    </source>
</evidence>
<dbReference type="Gene3D" id="1.10.10.10">
    <property type="entry name" value="Winged helix-like DNA-binding domain superfamily/Winged helix DNA-binding domain"/>
    <property type="match status" value="1"/>
</dbReference>
<feature type="domain" description="RNA polymerase sigma factor 70 region 4 type 2" evidence="7">
    <location>
        <begin position="135"/>
        <end position="187"/>
    </location>
</feature>
<dbReference type="InterPro" id="IPR007627">
    <property type="entry name" value="RNA_pol_sigma70_r2"/>
</dbReference>
<sequence>MADPSVNPASSQHELERARPVAGAGTAHAAQVARLFSEHNRTLIAFLSSRLDSLAEAQEVAQEAYVRLLRLEHPEQVGFLRAYLFRIASNLAVDRLRQRNARADAADDEPLADLFEEWLAAPAPERRALAADQLRLVREALRELPRKTSAAFVMHAIEGRDFDAIARQMQLSERMVRYHVARAMAHCRERLDAQENP</sequence>
<evidence type="ECO:0000259" key="7">
    <source>
        <dbReference type="Pfam" id="PF08281"/>
    </source>
</evidence>
<dbReference type="PANTHER" id="PTHR43133:SF63">
    <property type="entry name" value="RNA POLYMERASE SIGMA FACTOR FECI-RELATED"/>
    <property type="match status" value="1"/>
</dbReference>
<feature type="domain" description="RNA polymerase sigma-70 region 2" evidence="6">
    <location>
        <begin position="35"/>
        <end position="100"/>
    </location>
</feature>
<dbReference type="EMBL" id="JBHSHD010000013">
    <property type="protein sequence ID" value="MFC4822031.1"/>
    <property type="molecule type" value="Genomic_DNA"/>
</dbReference>
<accession>A0ABV9QZ02</accession>
<evidence type="ECO:0000313" key="9">
    <source>
        <dbReference type="Proteomes" id="UP001595886"/>
    </source>
</evidence>
<dbReference type="Pfam" id="PF04542">
    <property type="entry name" value="Sigma70_r2"/>
    <property type="match status" value="1"/>
</dbReference>
<evidence type="ECO:0000256" key="2">
    <source>
        <dbReference type="ARBA" id="ARBA00023015"/>
    </source>
</evidence>
<reference evidence="9" key="1">
    <citation type="journal article" date="2019" name="Int. J. Syst. Evol. Microbiol.">
        <title>The Global Catalogue of Microorganisms (GCM) 10K type strain sequencing project: providing services to taxonomists for standard genome sequencing and annotation.</title>
        <authorList>
            <consortium name="The Broad Institute Genomics Platform"/>
            <consortium name="The Broad Institute Genome Sequencing Center for Infectious Disease"/>
            <person name="Wu L."/>
            <person name="Ma J."/>
        </authorList>
    </citation>
    <scope>NUCLEOTIDE SEQUENCE [LARGE SCALE GENOMIC DNA]</scope>
    <source>
        <strain evidence="9">CCUG 30340</strain>
    </source>
</reference>
<dbReference type="PANTHER" id="PTHR43133">
    <property type="entry name" value="RNA POLYMERASE ECF-TYPE SIGMA FACTO"/>
    <property type="match status" value="1"/>
</dbReference>
<organism evidence="8 9">
    <name type="scientific">Dokdonella ginsengisoli</name>
    <dbReference type="NCBI Taxonomy" id="363846"/>
    <lineage>
        <taxon>Bacteria</taxon>
        <taxon>Pseudomonadati</taxon>
        <taxon>Pseudomonadota</taxon>
        <taxon>Gammaproteobacteria</taxon>
        <taxon>Lysobacterales</taxon>
        <taxon>Rhodanobacteraceae</taxon>
        <taxon>Dokdonella</taxon>
    </lineage>
</organism>
<feature type="region of interest" description="Disordered" evidence="5">
    <location>
        <begin position="1"/>
        <end position="23"/>
    </location>
</feature>
<dbReference type="InterPro" id="IPR036388">
    <property type="entry name" value="WH-like_DNA-bd_sf"/>
</dbReference>
<keyword evidence="9" id="KW-1185">Reference proteome</keyword>
<dbReference type="InterPro" id="IPR013325">
    <property type="entry name" value="RNA_pol_sigma_r2"/>
</dbReference>
<evidence type="ECO:0000256" key="5">
    <source>
        <dbReference type="SAM" id="MobiDB-lite"/>
    </source>
</evidence>
<dbReference type="NCBIfam" id="TIGR02937">
    <property type="entry name" value="sigma70-ECF"/>
    <property type="match status" value="1"/>
</dbReference>
<dbReference type="InterPro" id="IPR013324">
    <property type="entry name" value="RNA_pol_sigma_r3/r4-like"/>
</dbReference>
<dbReference type="InterPro" id="IPR039425">
    <property type="entry name" value="RNA_pol_sigma-70-like"/>
</dbReference>
<evidence type="ECO:0000256" key="3">
    <source>
        <dbReference type="ARBA" id="ARBA00023082"/>
    </source>
</evidence>
<evidence type="ECO:0000313" key="8">
    <source>
        <dbReference type="EMBL" id="MFC4822031.1"/>
    </source>
</evidence>
<dbReference type="Pfam" id="PF08281">
    <property type="entry name" value="Sigma70_r4_2"/>
    <property type="match status" value="1"/>
</dbReference>
<proteinExistence type="inferred from homology"/>
<keyword evidence="3" id="KW-0731">Sigma factor</keyword>